<gene>
    <name evidence="2" type="ORF">JCM15548_1858</name>
</gene>
<proteinExistence type="predicted"/>
<dbReference type="Proteomes" id="UP000032900">
    <property type="component" value="Unassembled WGS sequence"/>
</dbReference>
<feature type="domain" description="Putative auto-transporter adhesin head GIN" evidence="1">
    <location>
        <begin position="2"/>
        <end position="119"/>
    </location>
</feature>
<evidence type="ECO:0000313" key="2">
    <source>
        <dbReference type="EMBL" id="GAO28734.1"/>
    </source>
</evidence>
<dbReference type="Gene3D" id="2.160.20.120">
    <property type="match status" value="1"/>
</dbReference>
<protein>
    <recommendedName>
        <fullName evidence="1">Putative auto-transporter adhesin head GIN domain-containing protein</fullName>
    </recommendedName>
</protein>
<dbReference type="RefSeq" id="WP_062122470.1">
    <property type="nucleotide sequence ID" value="NZ_BAZW01000004.1"/>
</dbReference>
<dbReference type="EMBL" id="BAZW01000004">
    <property type="protein sequence ID" value="GAO28734.1"/>
    <property type="molecule type" value="Genomic_DNA"/>
</dbReference>
<sequence length="136" mass="14359">MYYQNINEISVSSGASVYSEDLLETDFLKLETGTDASIQLEIEVNKLEASASASRIDVMGSAQNMEINATTGGRFLGANLQGKVTNIRANTGASAQVWVTDELNARAGSGASIEYTGNPAKVDVHTSLGGKVNKIE</sequence>
<comment type="caution">
    <text evidence="2">The sequence shown here is derived from an EMBL/GenBank/DDBJ whole genome shotgun (WGS) entry which is preliminary data.</text>
</comment>
<reference evidence="2 3" key="1">
    <citation type="journal article" date="2015" name="Microbes Environ.">
        <title>Distribution and evolution of nitrogen fixation genes in the phylum bacteroidetes.</title>
        <authorList>
            <person name="Inoue J."/>
            <person name="Oshima K."/>
            <person name="Suda W."/>
            <person name="Sakamoto M."/>
            <person name="Iino T."/>
            <person name="Noda S."/>
            <person name="Hongoh Y."/>
            <person name="Hattori M."/>
            <person name="Ohkuma M."/>
        </authorList>
    </citation>
    <scope>NUCLEOTIDE SEQUENCE [LARGE SCALE GENOMIC DNA]</scope>
    <source>
        <strain evidence="2">JCM 15548</strain>
    </source>
</reference>
<evidence type="ECO:0000313" key="3">
    <source>
        <dbReference type="Proteomes" id="UP000032900"/>
    </source>
</evidence>
<organism evidence="2 3">
    <name type="scientific">Geofilum rubicundum JCM 15548</name>
    <dbReference type="NCBI Taxonomy" id="1236989"/>
    <lineage>
        <taxon>Bacteria</taxon>
        <taxon>Pseudomonadati</taxon>
        <taxon>Bacteroidota</taxon>
        <taxon>Bacteroidia</taxon>
        <taxon>Marinilabiliales</taxon>
        <taxon>Marinilabiliaceae</taxon>
        <taxon>Geofilum</taxon>
    </lineage>
</organism>
<dbReference type="STRING" id="1236989.JCM15548_1858"/>
<dbReference type="Pfam" id="PF10988">
    <property type="entry name" value="DUF2807"/>
    <property type="match status" value="1"/>
</dbReference>
<keyword evidence="3" id="KW-1185">Reference proteome</keyword>
<dbReference type="InterPro" id="IPR021255">
    <property type="entry name" value="DUF2807"/>
</dbReference>
<name>A0A0E9LU00_9BACT</name>
<dbReference type="AlphaFoldDB" id="A0A0E9LU00"/>
<accession>A0A0E9LU00</accession>
<evidence type="ECO:0000259" key="1">
    <source>
        <dbReference type="Pfam" id="PF10988"/>
    </source>
</evidence>